<dbReference type="EMBL" id="LR796577">
    <property type="protein sequence ID" value="CAB4152220.1"/>
    <property type="molecule type" value="Genomic_DNA"/>
</dbReference>
<reference evidence="1" key="1">
    <citation type="submission" date="2020-04" db="EMBL/GenBank/DDBJ databases">
        <authorList>
            <person name="Chiriac C."/>
            <person name="Salcher M."/>
            <person name="Ghai R."/>
            <person name="Kavagutti S V."/>
        </authorList>
    </citation>
    <scope>NUCLEOTIDE SEQUENCE</scope>
</reference>
<protein>
    <submittedName>
        <fullName evidence="1">Uncharacterized protein</fullName>
    </submittedName>
</protein>
<sequence length="91" mass="9484">LAARLRSHGYHVEPVADSLGAALAAVEMVCHHMGEGAGIEALWKADAVWTASVVYGDHDTAIRRTGNTPIEALHTLAGALAVILAQAEDNS</sequence>
<evidence type="ECO:0000313" key="1">
    <source>
        <dbReference type="EMBL" id="CAB4152220.1"/>
    </source>
</evidence>
<gene>
    <name evidence="1" type="ORF">UFOVP613_1</name>
</gene>
<accession>A0A6J5N4L1</accession>
<name>A0A6J5N4L1_9CAUD</name>
<organism evidence="1">
    <name type="scientific">uncultured Caudovirales phage</name>
    <dbReference type="NCBI Taxonomy" id="2100421"/>
    <lineage>
        <taxon>Viruses</taxon>
        <taxon>Duplodnaviria</taxon>
        <taxon>Heunggongvirae</taxon>
        <taxon>Uroviricota</taxon>
        <taxon>Caudoviricetes</taxon>
        <taxon>Peduoviridae</taxon>
        <taxon>Maltschvirus</taxon>
        <taxon>Maltschvirus maltsch</taxon>
    </lineage>
</organism>
<proteinExistence type="predicted"/>
<feature type="non-terminal residue" evidence="1">
    <location>
        <position position="1"/>
    </location>
</feature>